<organism evidence="1 2">
    <name type="scientific">Calycina marina</name>
    <dbReference type="NCBI Taxonomy" id="1763456"/>
    <lineage>
        <taxon>Eukaryota</taxon>
        <taxon>Fungi</taxon>
        <taxon>Dikarya</taxon>
        <taxon>Ascomycota</taxon>
        <taxon>Pezizomycotina</taxon>
        <taxon>Leotiomycetes</taxon>
        <taxon>Helotiales</taxon>
        <taxon>Pezizellaceae</taxon>
        <taxon>Calycina</taxon>
    </lineage>
</organism>
<evidence type="ECO:0000313" key="1">
    <source>
        <dbReference type="EMBL" id="KAG9239870.1"/>
    </source>
</evidence>
<sequence>SHTTISNWVHEMFTYYEPQIIEEIRTAKSCITVPFDGWGSKHEKIIILGVVVHFINSKYENVTRLIGLPELLG</sequence>
<proteinExistence type="predicted"/>
<feature type="non-terminal residue" evidence="1">
    <location>
        <position position="73"/>
    </location>
</feature>
<gene>
    <name evidence="1" type="ORF">BJ878DRAFT_390886</name>
</gene>
<dbReference type="Proteomes" id="UP000887226">
    <property type="component" value="Unassembled WGS sequence"/>
</dbReference>
<accession>A0A9P7YVA2</accession>
<comment type="caution">
    <text evidence="1">The sequence shown here is derived from an EMBL/GenBank/DDBJ whole genome shotgun (WGS) entry which is preliminary data.</text>
</comment>
<dbReference type="AlphaFoldDB" id="A0A9P7YVA2"/>
<protein>
    <submittedName>
        <fullName evidence="1">Uncharacterized protein</fullName>
    </submittedName>
</protein>
<dbReference type="EMBL" id="MU254782">
    <property type="protein sequence ID" value="KAG9239870.1"/>
    <property type="molecule type" value="Genomic_DNA"/>
</dbReference>
<reference evidence="1" key="1">
    <citation type="journal article" date="2021" name="IMA Fungus">
        <title>Genomic characterization of three marine fungi, including Emericellopsis atlantica sp. nov. with signatures of a generalist lifestyle and marine biomass degradation.</title>
        <authorList>
            <person name="Hagestad O.C."/>
            <person name="Hou L."/>
            <person name="Andersen J.H."/>
            <person name="Hansen E.H."/>
            <person name="Altermark B."/>
            <person name="Li C."/>
            <person name="Kuhnert E."/>
            <person name="Cox R.J."/>
            <person name="Crous P.W."/>
            <person name="Spatafora J.W."/>
            <person name="Lail K."/>
            <person name="Amirebrahimi M."/>
            <person name="Lipzen A."/>
            <person name="Pangilinan J."/>
            <person name="Andreopoulos W."/>
            <person name="Hayes R.D."/>
            <person name="Ng V."/>
            <person name="Grigoriev I.V."/>
            <person name="Jackson S.A."/>
            <person name="Sutton T.D.S."/>
            <person name="Dobson A.D.W."/>
            <person name="Rama T."/>
        </authorList>
    </citation>
    <scope>NUCLEOTIDE SEQUENCE</scope>
    <source>
        <strain evidence="1">TRa3180A</strain>
    </source>
</reference>
<name>A0A9P7YVA2_9HELO</name>
<evidence type="ECO:0000313" key="2">
    <source>
        <dbReference type="Proteomes" id="UP000887226"/>
    </source>
</evidence>
<keyword evidence="2" id="KW-1185">Reference proteome</keyword>
<feature type="non-terminal residue" evidence="1">
    <location>
        <position position="1"/>
    </location>
</feature>
<dbReference type="OrthoDB" id="4987009at2759"/>